<accession>A0ABV7SWP4</accession>
<dbReference type="CDD" id="cd00293">
    <property type="entry name" value="USP-like"/>
    <property type="match status" value="1"/>
</dbReference>
<dbReference type="EMBL" id="JBHRXP010000007">
    <property type="protein sequence ID" value="MFC3580918.1"/>
    <property type="molecule type" value="Genomic_DNA"/>
</dbReference>
<protein>
    <submittedName>
        <fullName evidence="1">Universal stress protein</fullName>
    </submittedName>
</protein>
<gene>
    <name evidence="1" type="ORF">ACFONA_12150</name>
</gene>
<dbReference type="SUPFAM" id="SSF52402">
    <property type="entry name" value="Adenine nucleotide alpha hydrolases-like"/>
    <property type="match status" value="2"/>
</dbReference>
<comment type="caution">
    <text evidence="1">The sequence shown here is derived from an EMBL/GenBank/DDBJ whole genome shotgun (WGS) entry which is preliminary data.</text>
</comment>
<dbReference type="Proteomes" id="UP001595713">
    <property type="component" value="Unassembled WGS sequence"/>
</dbReference>
<evidence type="ECO:0000313" key="1">
    <source>
        <dbReference type="EMBL" id="MFC3580918.1"/>
    </source>
</evidence>
<dbReference type="Gene3D" id="3.40.50.12370">
    <property type="match status" value="1"/>
</dbReference>
<proteinExistence type="predicted"/>
<dbReference type="PRINTS" id="PR01438">
    <property type="entry name" value="UNVRSLSTRESS"/>
</dbReference>
<organism evidence="1 2">
    <name type="scientific">Sphingomonas hylomeconis</name>
    <dbReference type="NCBI Taxonomy" id="1395958"/>
    <lineage>
        <taxon>Bacteria</taxon>
        <taxon>Pseudomonadati</taxon>
        <taxon>Pseudomonadota</taxon>
        <taxon>Alphaproteobacteria</taxon>
        <taxon>Sphingomonadales</taxon>
        <taxon>Sphingomonadaceae</taxon>
        <taxon>Sphingomonas</taxon>
    </lineage>
</organism>
<sequence>MKNILLLAHDDSGQEARFQAAMDIGRAVRGHITCLDVTILPAFVGGDFAGGFGTGALLSDAVDREDDNRQRLQQRLQHEDVPWNWIDATGDLAPCLIDAAGLADLIVVNRQLDDFPVPDMRTAAGELIVRARRPILAVPPALKRFDLARALVAWDGSACAAAALRAAVPLLLLAQSVSILEVEDDSVRAPAEDAAAYLSREGITATIMRVPLGDDETTADVVVRHAVQGHAGYIVMGGFGHLRFVEALLGGTTRTLLKSSPLPLFLAH</sequence>
<reference evidence="2" key="1">
    <citation type="journal article" date="2019" name="Int. J. Syst. Evol. Microbiol.">
        <title>The Global Catalogue of Microorganisms (GCM) 10K type strain sequencing project: providing services to taxonomists for standard genome sequencing and annotation.</title>
        <authorList>
            <consortium name="The Broad Institute Genomics Platform"/>
            <consortium name="The Broad Institute Genome Sequencing Center for Infectious Disease"/>
            <person name="Wu L."/>
            <person name="Ma J."/>
        </authorList>
    </citation>
    <scope>NUCLEOTIDE SEQUENCE [LARGE SCALE GENOMIC DNA]</scope>
    <source>
        <strain evidence="2">KCTC 42739</strain>
    </source>
</reference>
<evidence type="ECO:0000313" key="2">
    <source>
        <dbReference type="Proteomes" id="UP001595713"/>
    </source>
</evidence>
<dbReference type="InterPro" id="IPR006015">
    <property type="entry name" value="Universal_stress_UspA"/>
</dbReference>
<name>A0ABV7SWP4_9SPHN</name>
<keyword evidence="2" id="KW-1185">Reference proteome</keyword>
<dbReference type="RefSeq" id="WP_261294281.1">
    <property type="nucleotide sequence ID" value="NZ_JANQBK010000005.1"/>
</dbReference>